<name>A0A0E0EEA8_9ORYZ</name>
<keyword evidence="3" id="KW-1185">Reference proteome</keyword>
<dbReference type="Gramene" id="OMERI07G18400.5">
    <property type="protein sequence ID" value="OMERI07G18400.5"/>
    <property type="gene ID" value="OMERI07G18400"/>
</dbReference>
<dbReference type="AlphaFoldDB" id="A0A0E0EEA8"/>
<feature type="region of interest" description="Disordered" evidence="1">
    <location>
        <begin position="1"/>
        <end position="87"/>
    </location>
</feature>
<evidence type="ECO:0000313" key="3">
    <source>
        <dbReference type="Proteomes" id="UP000008021"/>
    </source>
</evidence>
<feature type="compositionally biased region" description="Polar residues" evidence="1">
    <location>
        <begin position="1"/>
        <end position="10"/>
    </location>
</feature>
<sequence>MRENNTQISPSDDLLHSPPIRQSPSVDGGCCGARRAREGWVQLRHPLRPAAAQEEQRQSGRGRGRVGRMAQQQCRRAAPSSDSKQAN</sequence>
<evidence type="ECO:0000313" key="2">
    <source>
        <dbReference type="EnsemblPlants" id="OMERI07G18400.5"/>
    </source>
</evidence>
<accession>A0A0E0EEA8</accession>
<protein>
    <submittedName>
        <fullName evidence="2">Uncharacterized protein</fullName>
    </submittedName>
</protein>
<reference evidence="2" key="2">
    <citation type="submission" date="2018-05" db="EMBL/GenBank/DDBJ databases">
        <title>OmerRS3 (Oryza meridionalis Reference Sequence Version 3).</title>
        <authorList>
            <person name="Zhang J."/>
            <person name="Kudrna D."/>
            <person name="Lee S."/>
            <person name="Talag J."/>
            <person name="Welchert J."/>
            <person name="Wing R.A."/>
        </authorList>
    </citation>
    <scope>NUCLEOTIDE SEQUENCE [LARGE SCALE GENOMIC DNA]</scope>
    <source>
        <strain evidence="2">cv. OR44</strain>
    </source>
</reference>
<dbReference type="HOGENOM" id="CLU_2487219_0_0_1"/>
<dbReference type="Proteomes" id="UP000008021">
    <property type="component" value="Chromosome 7"/>
</dbReference>
<reference evidence="2" key="1">
    <citation type="submission" date="2015-04" db="UniProtKB">
        <authorList>
            <consortium name="EnsemblPlants"/>
        </authorList>
    </citation>
    <scope>IDENTIFICATION</scope>
</reference>
<dbReference type="EnsemblPlants" id="OMERI07G18400.5">
    <property type="protein sequence ID" value="OMERI07G18400.5"/>
    <property type="gene ID" value="OMERI07G18400"/>
</dbReference>
<evidence type="ECO:0000256" key="1">
    <source>
        <dbReference type="SAM" id="MobiDB-lite"/>
    </source>
</evidence>
<organism evidence="2">
    <name type="scientific">Oryza meridionalis</name>
    <dbReference type="NCBI Taxonomy" id="40149"/>
    <lineage>
        <taxon>Eukaryota</taxon>
        <taxon>Viridiplantae</taxon>
        <taxon>Streptophyta</taxon>
        <taxon>Embryophyta</taxon>
        <taxon>Tracheophyta</taxon>
        <taxon>Spermatophyta</taxon>
        <taxon>Magnoliopsida</taxon>
        <taxon>Liliopsida</taxon>
        <taxon>Poales</taxon>
        <taxon>Poaceae</taxon>
        <taxon>BOP clade</taxon>
        <taxon>Oryzoideae</taxon>
        <taxon>Oryzeae</taxon>
        <taxon>Oryzinae</taxon>
        <taxon>Oryza</taxon>
    </lineage>
</organism>
<proteinExistence type="predicted"/>